<name>A0ABS7ML29_9ACTN</name>
<evidence type="ECO:0000313" key="4">
    <source>
        <dbReference type="Proteomes" id="UP000700908"/>
    </source>
</evidence>
<protein>
    <recommendedName>
        <fullName evidence="5">PH domain-containing protein</fullName>
    </recommendedName>
</protein>
<reference evidence="3 4" key="1">
    <citation type="submission" date="2021-08" db="EMBL/GenBank/DDBJ databases">
        <title>Collinsella faecalis sp. nov. isolated from swine faeces.</title>
        <authorList>
            <person name="Oh B.S."/>
            <person name="Lee J.H."/>
        </authorList>
    </citation>
    <scope>NUCLEOTIDE SEQUENCE [LARGE SCALE GENOMIC DNA]</scope>
    <source>
        <strain evidence="3 4">AGMB00827</strain>
    </source>
</reference>
<evidence type="ECO:0000256" key="1">
    <source>
        <dbReference type="SAM" id="MobiDB-lite"/>
    </source>
</evidence>
<comment type="caution">
    <text evidence="3">The sequence shown here is derived from an EMBL/GenBank/DDBJ whole genome shotgun (WGS) entry which is preliminary data.</text>
</comment>
<dbReference type="EMBL" id="JAIMFO010000006">
    <property type="protein sequence ID" value="MBY4797753.1"/>
    <property type="molecule type" value="Genomic_DNA"/>
</dbReference>
<dbReference type="Proteomes" id="UP000700908">
    <property type="component" value="Unassembled WGS sequence"/>
</dbReference>
<proteinExistence type="predicted"/>
<keyword evidence="2" id="KW-1133">Transmembrane helix</keyword>
<feature type="compositionally biased region" description="Low complexity" evidence="1">
    <location>
        <begin position="169"/>
        <end position="180"/>
    </location>
</feature>
<evidence type="ECO:0008006" key="5">
    <source>
        <dbReference type="Google" id="ProtNLM"/>
    </source>
</evidence>
<dbReference type="RefSeq" id="WP_222199468.1">
    <property type="nucleotide sequence ID" value="NZ_JAIMFO010000006.1"/>
</dbReference>
<evidence type="ECO:0000256" key="2">
    <source>
        <dbReference type="SAM" id="Phobius"/>
    </source>
</evidence>
<gene>
    <name evidence="3" type="ORF">K6V98_05205</name>
</gene>
<accession>A0ABS7ML29</accession>
<keyword evidence="2" id="KW-0812">Transmembrane</keyword>
<sequence length="180" mass="20722">MKRYSYIRRYFVIEVLLTGLLSGAVVVVAPILAYRGFYPGIMLVLMVPAVYQLWNTFIAISNPQTVALDEEAIEFSAWGRTDHWELAQIQSFRVREFPSAGKMYIRINGGGMLRGRYWLQTRVMTEGRELFQKICDLEYKMHPNTLKAYARRTSSVQKRTNPKAKAKDTQAQTAKAQPHI</sequence>
<keyword evidence="4" id="KW-1185">Reference proteome</keyword>
<feature type="region of interest" description="Disordered" evidence="1">
    <location>
        <begin position="152"/>
        <end position="180"/>
    </location>
</feature>
<keyword evidence="2" id="KW-0472">Membrane</keyword>
<organism evidence="3 4">
    <name type="scientific">Collinsella ureilytica</name>
    <dbReference type="NCBI Taxonomy" id="2869515"/>
    <lineage>
        <taxon>Bacteria</taxon>
        <taxon>Bacillati</taxon>
        <taxon>Actinomycetota</taxon>
        <taxon>Coriobacteriia</taxon>
        <taxon>Coriobacteriales</taxon>
        <taxon>Coriobacteriaceae</taxon>
        <taxon>Collinsella</taxon>
    </lineage>
</organism>
<feature type="transmembrane region" description="Helical" evidence="2">
    <location>
        <begin position="12"/>
        <end position="31"/>
    </location>
</feature>
<evidence type="ECO:0000313" key="3">
    <source>
        <dbReference type="EMBL" id="MBY4797753.1"/>
    </source>
</evidence>